<evidence type="ECO:0000256" key="3">
    <source>
        <dbReference type="ARBA" id="ARBA00018920"/>
    </source>
</evidence>
<comment type="caution">
    <text evidence="9">The sequence shown here is derived from an EMBL/GenBank/DDBJ whole genome shotgun (WGS) entry which is preliminary data.</text>
</comment>
<organism evidence="9 10">
    <name type="scientific">Dimorphilus gyrociliatus</name>
    <dbReference type="NCBI Taxonomy" id="2664684"/>
    <lineage>
        <taxon>Eukaryota</taxon>
        <taxon>Metazoa</taxon>
        <taxon>Spiralia</taxon>
        <taxon>Lophotrochozoa</taxon>
        <taxon>Annelida</taxon>
        <taxon>Polychaeta</taxon>
        <taxon>Polychaeta incertae sedis</taxon>
        <taxon>Dinophilidae</taxon>
        <taxon>Dimorphilus</taxon>
    </lineage>
</organism>
<evidence type="ECO:0000256" key="2">
    <source>
        <dbReference type="ARBA" id="ARBA00008868"/>
    </source>
</evidence>
<comment type="subunit">
    <text evidence="7">Self-associates. Interacts with BBS9; the interaction mediates the association of LZTL1 with the BBsome complex and regulates BBSome ciliary trafficking.</text>
</comment>
<evidence type="ECO:0000256" key="1">
    <source>
        <dbReference type="ARBA" id="ARBA00004496"/>
    </source>
</evidence>
<evidence type="ECO:0000313" key="9">
    <source>
        <dbReference type="EMBL" id="CAD5112089.1"/>
    </source>
</evidence>
<protein>
    <recommendedName>
        <fullName evidence="3">Leucine zipper transcription factor-like protein 1</fullName>
    </recommendedName>
</protein>
<dbReference type="PANTHER" id="PTHR21635">
    <property type="entry name" value="LEUCINE ZIPPER TRANSCRIPTION FACTOR LIKE"/>
    <property type="match status" value="1"/>
</dbReference>
<dbReference type="EMBL" id="CAJFCJ010000002">
    <property type="protein sequence ID" value="CAD5112089.1"/>
    <property type="molecule type" value="Genomic_DNA"/>
</dbReference>
<comment type="similarity">
    <text evidence="2">Belongs to the LZTFL1 family.</text>
</comment>
<feature type="region of interest" description="Disordered" evidence="8">
    <location>
        <begin position="165"/>
        <end position="237"/>
    </location>
</feature>
<dbReference type="OrthoDB" id="313412at2759"/>
<reference evidence="9 10" key="1">
    <citation type="submission" date="2020-08" db="EMBL/GenBank/DDBJ databases">
        <authorList>
            <person name="Hejnol A."/>
        </authorList>
    </citation>
    <scope>NUCLEOTIDE SEQUENCE [LARGE SCALE GENOMIC DNA]</scope>
</reference>
<feature type="compositionally biased region" description="Basic and acidic residues" evidence="8">
    <location>
        <begin position="196"/>
        <end position="232"/>
    </location>
</feature>
<feature type="compositionally biased region" description="Basic and acidic residues" evidence="8">
    <location>
        <begin position="174"/>
        <end position="187"/>
    </location>
</feature>
<comment type="subcellular location">
    <subcellularLocation>
        <location evidence="1">Cytoplasm</location>
    </subcellularLocation>
</comment>
<keyword evidence="5" id="KW-0175">Coiled coil</keyword>
<evidence type="ECO:0000256" key="6">
    <source>
        <dbReference type="ARBA" id="ARBA00024898"/>
    </source>
</evidence>
<evidence type="ECO:0000256" key="7">
    <source>
        <dbReference type="ARBA" id="ARBA00026004"/>
    </source>
</evidence>
<keyword evidence="10" id="KW-1185">Reference proteome</keyword>
<evidence type="ECO:0000256" key="8">
    <source>
        <dbReference type="SAM" id="MobiDB-lite"/>
    </source>
</evidence>
<dbReference type="Proteomes" id="UP000549394">
    <property type="component" value="Unassembled WGS sequence"/>
</dbReference>
<keyword evidence="4" id="KW-0963">Cytoplasm</keyword>
<comment type="function">
    <text evidence="6">Regulates ciliary localization of the BBSome complex. Together with the BBSome complex, controls SMO ciliary trafficking and contributes to the sonic hedgehog (SHH) pathway regulation. May play a role in neurite outgrowth. May have tumor suppressor function.</text>
</comment>
<dbReference type="PANTHER" id="PTHR21635:SF0">
    <property type="entry name" value="LEUCINE ZIPPER TRANSCRIPTION FACTOR-LIKE PROTEIN 1"/>
    <property type="match status" value="1"/>
</dbReference>
<proteinExistence type="inferred from homology"/>
<accession>A0A7I8V780</accession>
<evidence type="ECO:0000256" key="4">
    <source>
        <dbReference type="ARBA" id="ARBA00022490"/>
    </source>
</evidence>
<gene>
    <name evidence="9" type="ORF">DGYR_LOCUS1292</name>
</gene>
<name>A0A7I8V780_9ANNE</name>
<dbReference type="GO" id="GO:1903565">
    <property type="term" value="P:negative regulation of protein localization to cilium"/>
    <property type="evidence" value="ECO:0007669"/>
    <property type="project" value="TreeGrafter"/>
</dbReference>
<dbReference type="AlphaFoldDB" id="A0A7I8V780"/>
<evidence type="ECO:0000313" key="10">
    <source>
        <dbReference type="Proteomes" id="UP000549394"/>
    </source>
</evidence>
<evidence type="ECO:0000256" key="5">
    <source>
        <dbReference type="ARBA" id="ARBA00023054"/>
    </source>
</evidence>
<dbReference type="Pfam" id="PF15294">
    <property type="entry name" value="Leu_zip"/>
    <property type="match status" value="1"/>
</dbReference>
<dbReference type="InterPro" id="IPR026157">
    <property type="entry name" value="LZTFL1"/>
</dbReference>
<sequence length="297" mass="34445">MSSALGLNEGHQSTVLNYMRFARYQRGQRLRGIDASFKELKDSRLCEDTFTVDEVEDMLDGLLVVIRGEMESELLNTAHTNVLLLRQLFQQAEKWHLKLQADISELENRELLEQIKEFEEQQFSGVKKDAEFKLQPLNESSSSNLLQAEINRLRDENDTLRQRLKQAESQAMDAGRDRNKLKSELENARSNLSSSSRDRRSIDDGEFDELQRKMKGLKSELDHTKMSSRETAESLGSDLTKAKHELLKIRADLELAEKQLEKKVSQTAPFKNLKQMLQKKNDQIKELRRRLGDDDDY</sequence>
<dbReference type="GO" id="GO:0005737">
    <property type="term" value="C:cytoplasm"/>
    <property type="evidence" value="ECO:0007669"/>
    <property type="project" value="UniProtKB-SubCell"/>
</dbReference>